<dbReference type="OrthoDB" id="3357408at2759"/>
<name>A0A409WR42_9AGAR</name>
<comment type="caution">
    <text evidence="2">The sequence shown here is derived from an EMBL/GenBank/DDBJ whole genome shotgun (WGS) entry which is preliminary data.</text>
</comment>
<organism evidence="2 3">
    <name type="scientific">Gymnopilus dilepis</name>
    <dbReference type="NCBI Taxonomy" id="231916"/>
    <lineage>
        <taxon>Eukaryota</taxon>
        <taxon>Fungi</taxon>
        <taxon>Dikarya</taxon>
        <taxon>Basidiomycota</taxon>
        <taxon>Agaricomycotina</taxon>
        <taxon>Agaricomycetes</taxon>
        <taxon>Agaricomycetidae</taxon>
        <taxon>Agaricales</taxon>
        <taxon>Agaricineae</taxon>
        <taxon>Hymenogastraceae</taxon>
        <taxon>Gymnopilus</taxon>
    </lineage>
</organism>
<protein>
    <submittedName>
        <fullName evidence="2">Uncharacterized protein</fullName>
    </submittedName>
</protein>
<reference evidence="2 3" key="1">
    <citation type="journal article" date="2018" name="Evol. Lett.">
        <title>Horizontal gene cluster transfer increased hallucinogenic mushroom diversity.</title>
        <authorList>
            <person name="Reynolds H.T."/>
            <person name="Vijayakumar V."/>
            <person name="Gluck-Thaler E."/>
            <person name="Korotkin H.B."/>
            <person name="Matheny P.B."/>
            <person name="Slot J.C."/>
        </authorList>
    </citation>
    <scope>NUCLEOTIDE SEQUENCE [LARGE SCALE GENOMIC DNA]</scope>
    <source>
        <strain evidence="2 3">SRW20</strain>
    </source>
</reference>
<evidence type="ECO:0000256" key="1">
    <source>
        <dbReference type="SAM" id="Phobius"/>
    </source>
</evidence>
<gene>
    <name evidence="2" type="ORF">CVT26_003518</name>
</gene>
<accession>A0A409WR42</accession>
<dbReference type="Proteomes" id="UP000284706">
    <property type="component" value="Unassembled WGS sequence"/>
</dbReference>
<keyword evidence="1" id="KW-0472">Membrane</keyword>
<feature type="transmembrane region" description="Helical" evidence="1">
    <location>
        <begin position="61"/>
        <end position="83"/>
    </location>
</feature>
<keyword evidence="1" id="KW-1133">Transmembrane helix</keyword>
<keyword evidence="3" id="KW-1185">Reference proteome</keyword>
<sequence length="134" mass="15220">MPDGLSTDNATMVGLFVEAVFYGVYLVTFFQTLVCLLHYPADTGSGQLDEWKIRLPRGIRLITLIVTLALFVNCSLNLFFGLVRMLQTYIFLLKEKPSYWINLARPFNVTSQTLIADIFLLANSIIHPGRQFDI</sequence>
<evidence type="ECO:0000313" key="2">
    <source>
        <dbReference type="EMBL" id="PPQ80972.1"/>
    </source>
</evidence>
<keyword evidence="1" id="KW-0812">Transmembrane</keyword>
<dbReference type="AlphaFoldDB" id="A0A409WR42"/>
<evidence type="ECO:0000313" key="3">
    <source>
        <dbReference type="Proteomes" id="UP000284706"/>
    </source>
</evidence>
<proteinExistence type="predicted"/>
<dbReference type="InParanoid" id="A0A409WR42"/>
<dbReference type="EMBL" id="NHYE01004912">
    <property type="protein sequence ID" value="PPQ80972.1"/>
    <property type="molecule type" value="Genomic_DNA"/>
</dbReference>
<feature type="transmembrane region" description="Helical" evidence="1">
    <location>
        <begin position="20"/>
        <end position="40"/>
    </location>
</feature>